<feature type="domain" description="NERD" evidence="1">
    <location>
        <begin position="37"/>
        <end position="144"/>
    </location>
</feature>
<dbReference type="Pfam" id="PF08378">
    <property type="entry name" value="NERD"/>
    <property type="match status" value="1"/>
</dbReference>
<evidence type="ECO:0000259" key="1">
    <source>
        <dbReference type="Pfam" id="PF08378"/>
    </source>
</evidence>
<dbReference type="EMBL" id="BSKO01000001">
    <property type="protein sequence ID" value="GLO67589.1"/>
    <property type="molecule type" value="Genomic_DNA"/>
</dbReference>
<gene>
    <name evidence="2" type="ORF">MACH08_33730</name>
</gene>
<evidence type="ECO:0000313" key="2">
    <source>
        <dbReference type="EMBL" id="GLO67589.1"/>
    </source>
</evidence>
<organism evidence="2 3">
    <name type="scientific">Oceanobacillus kimchii</name>
    <dbReference type="NCBI Taxonomy" id="746691"/>
    <lineage>
        <taxon>Bacteria</taxon>
        <taxon>Bacillati</taxon>
        <taxon>Bacillota</taxon>
        <taxon>Bacilli</taxon>
        <taxon>Bacillales</taxon>
        <taxon>Bacillaceae</taxon>
        <taxon>Oceanobacillus</taxon>
    </lineage>
</organism>
<dbReference type="InterPro" id="IPR011528">
    <property type="entry name" value="NERD"/>
</dbReference>
<evidence type="ECO:0000313" key="3">
    <source>
        <dbReference type="Proteomes" id="UP001275436"/>
    </source>
</evidence>
<proteinExistence type="predicted"/>
<keyword evidence="3" id="KW-1185">Reference proteome</keyword>
<comment type="caution">
    <text evidence="2">The sequence shown here is derived from an EMBL/GenBank/DDBJ whole genome shotgun (WGS) entry which is preliminary data.</text>
</comment>
<dbReference type="Proteomes" id="UP001275436">
    <property type="component" value="Unassembled WGS sequence"/>
</dbReference>
<protein>
    <recommendedName>
        <fullName evidence="1">NERD domain-containing protein</fullName>
    </recommendedName>
</protein>
<sequence>MNSYESILARLRNDFTEKEIIEQHYSKSHRHFLGMTSVDFSLKAIGASYTILHEVYIKVENQYLEVDNLIITPHTIYIIDVNNDIVEPAFEFTSEQIQNVPYKPKLIIEDLFPFQQLEIKKIQLQKWLESQELYNLSIEAFIVISDPKIMMKIMQDTIPMNDSVIMVNKLQQKITDLEQEKSTHPPIINHEKLGDRLKSVCKKKKINILKKYRIKEGDVLTGVACPECGKLGMLRYNGKWQCQSCKHTSKHAHRQALMDYYYIFQRSLTNKEAAKWLHVTSRHIVKYLLKSANYVFNKKQQKWFLK</sequence>
<name>A0ABQ5TP82_9BACI</name>
<accession>A0ABQ5TP82</accession>
<reference evidence="2 3" key="1">
    <citation type="submission" date="2023-02" db="EMBL/GenBank/DDBJ databases">
        <title>Oceanobacillus kimchii IFOP_LL358 isolated form Alexandrium catenella lab strain.</title>
        <authorList>
            <person name="Gajardo G."/>
            <person name="Ueki S."/>
            <person name="Maruyama F."/>
        </authorList>
    </citation>
    <scope>NUCLEOTIDE SEQUENCE [LARGE SCALE GENOMIC DNA]</scope>
    <source>
        <strain evidence="2 3">IFOP_LL358</strain>
    </source>
</reference>